<dbReference type="InterPro" id="IPR026992">
    <property type="entry name" value="DIOX_N"/>
</dbReference>
<dbReference type="Proteomes" id="UP001472677">
    <property type="component" value="Unassembled WGS sequence"/>
</dbReference>
<reference evidence="5 6" key="1">
    <citation type="journal article" date="2024" name="G3 (Bethesda)">
        <title>Genome assembly of Hibiscus sabdariffa L. provides insights into metabolisms of medicinal natural products.</title>
        <authorList>
            <person name="Kim T."/>
        </authorList>
    </citation>
    <scope>NUCLEOTIDE SEQUENCE [LARGE SCALE GENOMIC DNA]</scope>
    <source>
        <strain evidence="5">TK-2024</strain>
        <tissue evidence="5">Old leaves</tissue>
    </source>
</reference>
<dbReference type="InterPro" id="IPR050295">
    <property type="entry name" value="Plant_2OG-oxidoreductases"/>
</dbReference>
<name>A0ABR2G5C9_9ROSI</name>
<organism evidence="5 6">
    <name type="scientific">Hibiscus sabdariffa</name>
    <name type="common">roselle</name>
    <dbReference type="NCBI Taxonomy" id="183260"/>
    <lineage>
        <taxon>Eukaryota</taxon>
        <taxon>Viridiplantae</taxon>
        <taxon>Streptophyta</taxon>
        <taxon>Embryophyta</taxon>
        <taxon>Tracheophyta</taxon>
        <taxon>Spermatophyta</taxon>
        <taxon>Magnoliopsida</taxon>
        <taxon>eudicotyledons</taxon>
        <taxon>Gunneridae</taxon>
        <taxon>Pentapetalae</taxon>
        <taxon>rosids</taxon>
        <taxon>malvids</taxon>
        <taxon>Malvales</taxon>
        <taxon>Malvaceae</taxon>
        <taxon>Malvoideae</taxon>
        <taxon>Hibiscus</taxon>
    </lineage>
</organism>
<comment type="caution">
    <text evidence="5">The sequence shown here is derived from an EMBL/GenBank/DDBJ whole genome shotgun (WGS) entry which is preliminary data.</text>
</comment>
<evidence type="ECO:0000256" key="3">
    <source>
        <dbReference type="SAM" id="MobiDB-lite"/>
    </source>
</evidence>
<dbReference type="Gene3D" id="2.60.120.330">
    <property type="entry name" value="B-lactam Antibiotic, Isopenicillin N Synthase, Chain"/>
    <property type="match status" value="1"/>
</dbReference>
<dbReference type="Pfam" id="PF14226">
    <property type="entry name" value="DIOX_N"/>
    <property type="match status" value="1"/>
</dbReference>
<feature type="compositionally biased region" description="Low complexity" evidence="3">
    <location>
        <begin position="36"/>
        <end position="51"/>
    </location>
</feature>
<keyword evidence="6" id="KW-1185">Reference proteome</keyword>
<feature type="domain" description="Non-haem dioxygenase N-terminal" evidence="4">
    <location>
        <begin position="54"/>
        <end position="144"/>
    </location>
</feature>
<dbReference type="SUPFAM" id="SSF51197">
    <property type="entry name" value="Clavaminate synthase-like"/>
    <property type="match status" value="1"/>
</dbReference>
<feature type="region of interest" description="Disordered" evidence="3">
    <location>
        <begin position="18"/>
        <end position="51"/>
    </location>
</feature>
<evidence type="ECO:0000313" key="6">
    <source>
        <dbReference type="Proteomes" id="UP001472677"/>
    </source>
</evidence>
<evidence type="ECO:0000259" key="4">
    <source>
        <dbReference type="Pfam" id="PF14226"/>
    </source>
</evidence>
<evidence type="ECO:0000256" key="1">
    <source>
        <dbReference type="ARBA" id="ARBA00022723"/>
    </source>
</evidence>
<keyword evidence="1" id="KW-0479">Metal-binding</keyword>
<protein>
    <recommendedName>
        <fullName evidence="4">Non-haem dioxygenase N-terminal domain-containing protein</fullName>
    </recommendedName>
</protein>
<dbReference type="PANTHER" id="PTHR47991">
    <property type="entry name" value="OXOGLUTARATE/IRON-DEPENDENT DIOXYGENASE"/>
    <property type="match status" value="1"/>
</dbReference>
<evidence type="ECO:0000313" key="5">
    <source>
        <dbReference type="EMBL" id="KAK8595693.1"/>
    </source>
</evidence>
<keyword evidence="2" id="KW-0408">Iron</keyword>
<accession>A0ABR2G5C9</accession>
<sequence length="147" mass="16121">MAGKSLFFDGVPLSKSVQEMSVNGDEPPPEFHVKDSSLGGTDSSHLSSSVSDSVPVVDLSLLLSSKDELEQIGSRIRRAIGHGMSSSFIDQVRGVAKHFFGLPQEEKIKYSRTANGVEGYGHDLVVSDKQVLDWNTRLFLRVFPENQ</sequence>
<dbReference type="EMBL" id="JBBPBM010000002">
    <property type="protein sequence ID" value="KAK8595693.1"/>
    <property type="molecule type" value="Genomic_DNA"/>
</dbReference>
<dbReference type="InterPro" id="IPR027443">
    <property type="entry name" value="IPNS-like_sf"/>
</dbReference>
<proteinExistence type="predicted"/>
<gene>
    <name evidence="5" type="ORF">V6N12_064205</name>
</gene>
<evidence type="ECO:0000256" key="2">
    <source>
        <dbReference type="ARBA" id="ARBA00023004"/>
    </source>
</evidence>